<evidence type="ECO:0000256" key="11">
    <source>
        <dbReference type="ARBA" id="ARBA00048684"/>
    </source>
</evidence>
<comment type="catalytic activity">
    <reaction evidence="11 12">
        <text>5,10-methenyl-5,6,7,8-tetrahydromethanopterin + H2O = N(5)-formyl-5,6,7,8-tetrahydromethanopterin + H(+)</text>
        <dbReference type="Rhea" id="RHEA:19053"/>
        <dbReference type="ChEBI" id="CHEBI:15377"/>
        <dbReference type="ChEBI" id="CHEBI:15378"/>
        <dbReference type="ChEBI" id="CHEBI:58018"/>
        <dbReference type="ChEBI" id="CHEBI:58337"/>
        <dbReference type="EC" id="3.5.4.27"/>
    </reaction>
</comment>
<evidence type="ECO:0000256" key="10">
    <source>
        <dbReference type="ARBA" id="ARBA00030468"/>
    </source>
</evidence>
<dbReference type="Pfam" id="PF02289">
    <property type="entry name" value="MCH"/>
    <property type="match status" value="1"/>
</dbReference>
<evidence type="ECO:0000256" key="9">
    <source>
        <dbReference type="ARBA" id="ARBA00022801"/>
    </source>
</evidence>
<keyword evidence="9 12" id="KW-0378">Hydrolase</keyword>
<evidence type="ECO:0000256" key="5">
    <source>
        <dbReference type="ARBA" id="ARBA00012765"/>
    </source>
</evidence>
<dbReference type="CDD" id="cd00545">
    <property type="entry name" value="MCH"/>
    <property type="match status" value="1"/>
</dbReference>
<dbReference type="GO" id="GO:0046294">
    <property type="term" value="P:formaldehyde catabolic process"/>
    <property type="evidence" value="ECO:0007669"/>
    <property type="project" value="UniProtKB-UniRule"/>
</dbReference>
<keyword evidence="7 12" id="KW-0963">Cytoplasm</keyword>
<evidence type="ECO:0000256" key="7">
    <source>
        <dbReference type="ARBA" id="ARBA00022490"/>
    </source>
</evidence>
<keyword evidence="14" id="KW-1185">Reference proteome</keyword>
<evidence type="ECO:0000313" key="14">
    <source>
        <dbReference type="Proteomes" id="UP000198894"/>
    </source>
</evidence>
<keyword evidence="8 12" id="KW-0554">One-carbon metabolism</keyword>
<evidence type="ECO:0000313" key="13">
    <source>
        <dbReference type="EMBL" id="SDK34802.1"/>
    </source>
</evidence>
<comment type="function">
    <text evidence="1 12">Catalyzes the hydrolysis of methenyl-H(4)MPT(+) to 5-formyl-H(4)MPT.</text>
</comment>
<evidence type="ECO:0000256" key="4">
    <source>
        <dbReference type="ARBA" id="ARBA00006902"/>
    </source>
</evidence>
<dbReference type="Proteomes" id="UP000198894">
    <property type="component" value="Unassembled WGS sequence"/>
</dbReference>
<evidence type="ECO:0000256" key="1">
    <source>
        <dbReference type="ARBA" id="ARBA00004058"/>
    </source>
</evidence>
<dbReference type="EC" id="3.5.4.27" evidence="5 12"/>
<evidence type="ECO:0000256" key="6">
    <source>
        <dbReference type="ARBA" id="ARBA00020597"/>
    </source>
</evidence>
<organism evidence="13 14">
    <name type="scientific">Mesorhizobium muleiense</name>
    <dbReference type="NCBI Taxonomy" id="1004279"/>
    <lineage>
        <taxon>Bacteria</taxon>
        <taxon>Pseudomonadati</taxon>
        <taxon>Pseudomonadota</taxon>
        <taxon>Alphaproteobacteria</taxon>
        <taxon>Hyphomicrobiales</taxon>
        <taxon>Phyllobacteriaceae</taxon>
        <taxon>Mesorhizobium</taxon>
    </lineage>
</organism>
<dbReference type="SUPFAM" id="SSF56199">
    <property type="entry name" value="Methenyltetrahydromethanopterin cyclohydrolase"/>
    <property type="match status" value="1"/>
</dbReference>
<dbReference type="GO" id="GO:0006730">
    <property type="term" value="P:one-carbon metabolic process"/>
    <property type="evidence" value="ECO:0007669"/>
    <property type="project" value="UniProtKB-UniRule"/>
</dbReference>
<dbReference type="AlphaFoldDB" id="A0A1G9B5N8"/>
<evidence type="ECO:0000256" key="12">
    <source>
        <dbReference type="HAMAP-Rule" id="MF_00486"/>
    </source>
</evidence>
<dbReference type="Gene3D" id="3.30.1030.10">
    <property type="entry name" value="Methenyltetrahydromethanopterin Cyclohydrolase, Chain A, domain 2"/>
    <property type="match status" value="1"/>
</dbReference>
<accession>A0A1G9B5N8</accession>
<dbReference type="HAMAP" id="MF_00486">
    <property type="entry name" value="McH"/>
    <property type="match status" value="1"/>
</dbReference>
<gene>
    <name evidence="12" type="primary">mch</name>
    <name evidence="13" type="ORF">SAMN05428953_11480</name>
</gene>
<dbReference type="NCBIfam" id="TIGR03120">
    <property type="entry name" value="one_C_mch"/>
    <property type="match status" value="1"/>
</dbReference>
<proteinExistence type="inferred from homology"/>
<dbReference type="InterPro" id="IPR003209">
    <property type="entry name" value="METHMP_CycHdrlase"/>
</dbReference>
<name>A0A1G9B5N8_9HYPH</name>
<evidence type="ECO:0000256" key="2">
    <source>
        <dbReference type="ARBA" id="ARBA00004496"/>
    </source>
</evidence>
<dbReference type="GO" id="GO:0018759">
    <property type="term" value="F:methenyltetrahydromethanopterin cyclohydrolase activity"/>
    <property type="evidence" value="ECO:0007669"/>
    <property type="project" value="UniProtKB-UniRule"/>
</dbReference>
<comment type="pathway">
    <text evidence="3 12">One-carbon metabolism; formaldehyde degradation; formate from formaldehyde (H(4)MPT route): step 3/5.</text>
</comment>
<evidence type="ECO:0000256" key="8">
    <source>
        <dbReference type="ARBA" id="ARBA00022563"/>
    </source>
</evidence>
<dbReference type="GO" id="GO:0005737">
    <property type="term" value="C:cytoplasm"/>
    <property type="evidence" value="ECO:0007669"/>
    <property type="project" value="UniProtKB-SubCell"/>
</dbReference>
<reference evidence="14" key="1">
    <citation type="submission" date="2016-10" db="EMBL/GenBank/DDBJ databases">
        <authorList>
            <person name="Varghese N."/>
            <person name="Submissions S."/>
        </authorList>
    </citation>
    <scope>NUCLEOTIDE SEQUENCE [LARGE SCALE GENOMIC DNA]</scope>
    <source>
        <strain evidence="14">CGMCC 1.11022</strain>
    </source>
</reference>
<dbReference type="Gene3D" id="3.10.340.11">
    <property type="entry name" value="Methenyltetrahydromethanopterin Cyclohydrolase, Chain A, domain 1"/>
    <property type="match status" value="1"/>
</dbReference>
<comment type="similarity">
    <text evidence="4 12">Belongs to the MCH family.</text>
</comment>
<comment type="subcellular location">
    <subcellularLocation>
        <location evidence="2 12">Cytoplasm</location>
    </subcellularLocation>
</comment>
<dbReference type="RefSeq" id="WP_091596728.1">
    <property type="nucleotide sequence ID" value="NZ_FNEE01000014.1"/>
</dbReference>
<dbReference type="UniPathway" id="UPA00562">
    <property type="reaction ID" value="UER00703"/>
</dbReference>
<sequence>MKDGSAFLNDNAQRIIDGMIGDAERLRIGVSTGPLGECLIDAGAKAAGGVEAGLRMAEAAMGGLGSISVCMDRASPKWPFTIEVRSSQPVLACLGSQYAGWNLSSQDYFAMGSGPARALARVEPLFETLSYRDTASSAVLILETAKPPPQAIVEKVGRATGLPPEKLTFLYAPTQSLAGGVQIVARALEVALHKTNDLKFPLENVVDGIGTAPIPAPHPDFLTAMGRTNDAIIYGGSVQLFVKGSAKDASELAERLPSQASRDHGHPFAEIFKRFKGDFYAIDPLLFSPAEVIVTAIETGDTFRAGERDLQMLERSLG</sequence>
<protein>
    <recommendedName>
        <fullName evidence="6 12">Methenyltetrahydromethanopterin cyclohydrolase</fullName>
        <ecNumber evidence="5 12">3.5.4.27</ecNumber>
    </recommendedName>
    <alternativeName>
        <fullName evidence="10 12">Methenyl-H4MPT cyclohydrolase</fullName>
    </alternativeName>
</protein>
<evidence type="ECO:0000256" key="3">
    <source>
        <dbReference type="ARBA" id="ARBA00005087"/>
    </source>
</evidence>
<dbReference type="EMBL" id="FNEE01000014">
    <property type="protein sequence ID" value="SDK34802.1"/>
    <property type="molecule type" value="Genomic_DNA"/>
</dbReference>